<evidence type="ECO:0000313" key="4">
    <source>
        <dbReference type="Proteomes" id="UP000035425"/>
    </source>
</evidence>
<dbReference type="Proteomes" id="UP000035425">
    <property type="component" value="Unassembled WGS sequence"/>
</dbReference>
<dbReference type="InterPro" id="IPR038694">
    <property type="entry name" value="DUF427_sf"/>
</dbReference>
<dbReference type="PANTHER" id="PTHR34310">
    <property type="entry name" value="DUF427 DOMAIN PROTEIN (AFU_ORTHOLOGUE AFUA_3G02220)"/>
    <property type="match status" value="1"/>
</dbReference>
<feature type="domain" description="DUF427" evidence="2">
    <location>
        <begin position="167"/>
        <end position="259"/>
    </location>
</feature>
<dbReference type="Pfam" id="PF04248">
    <property type="entry name" value="NTP_transf_9"/>
    <property type="match status" value="2"/>
</dbReference>
<feature type="region of interest" description="Disordered" evidence="1">
    <location>
        <begin position="1"/>
        <end position="37"/>
    </location>
</feature>
<name>A0ABR5EZ63_9ACTN</name>
<evidence type="ECO:0000256" key="1">
    <source>
        <dbReference type="SAM" id="MobiDB-lite"/>
    </source>
</evidence>
<comment type="caution">
    <text evidence="3">The sequence shown here is derived from an EMBL/GenBank/DDBJ whole genome shotgun (WGS) entry which is preliminary data.</text>
</comment>
<dbReference type="InterPro" id="IPR007361">
    <property type="entry name" value="DUF427"/>
</dbReference>
<gene>
    <name evidence="3" type="ORF">FrCorBMG51_22770</name>
</gene>
<accession>A0ABR5EZ63</accession>
<feature type="domain" description="DUF427" evidence="2">
    <location>
        <begin position="43"/>
        <end position="135"/>
    </location>
</feature>
<proteinExistence type="predicted"/>
<sequence>MSGTTSTGTSTGSIATETGERDPFSPRPRDLRPVRTEPNGRRIRVLFNGQVIADSTRTLYVFETGHLPVYYFPRADVRFDLLTPTDHHTRCPRKGDASYFTITVGDRSAENAVWAYPDPIPDVAELADHVAFYWDRADAWYEEDEEVFVHPRDPYKRVDALPSSRHIEVRVGGELLADTHHPTLLFETGLPIRYYLPKLDVRWDRLTPAPTRTRCPYKGEARYWSYEGPDGTRIDDIAWSYAESIPEIPKIAALVAFLNERVDLTVDGVRQPRPSTPWS</sequence>
<evidence type="ECO:0000313" key="3">
    <source>
        <dbReference type="EMBL" id="KLL09752.1"/>
    </source>
</evidence>
<keyword evidence="4" id="KW-1185">Reference proteome</keyword>
<feature type="compositionally biased region" description="Low complexity" evidence="1">
    <location>
        <begin position="1"/>
        <end position="17"/>
    </location>
</feature>
<feature type="compositionally biased region" description="Basic and acidic residues" evidence="1">
    <location>
        <begin position="18"/>
        <end position="37"/>
    </location>
</feature>
<dbReference type="EMBL" id="JWIO01000061">
    <property type="protein sequence ID" value="KLL09752.1"/>
    <property type="molecule type" value="Genomic_DNA"/>
</dbReference>
<evidence type="ECO:0000259" key="2">
    <source>
        <dbReference type="Pfam" id="PF04248"/>
    </source>
</evidence>
<reference evidence="3 4" key="1">
    <citation type="submission" date="2014-12" db="EMBL/GenBank/DDBJ databases">
        <title>Frankia sp. BMG5.1 draft genome.</title>
        <authorList>
            <person name="Gtari M."/>
            <person name="Ghodhbane-Gtari F."/>
            <person name="Nouioui I."/>
            <person name="Ktari A."/>
            <person name="Hezbri K."/>
            <person name="Mimouni W."/>
            <person name="Sbissi I."/>
            <person name="Ayari A."/>
            <person name="Yamanaka T."/>
            <person name="Normand P."/>
            <person name="Tisa L.S."/>
            <person name="Boudabous A."/>
        </authorList>
    </citation>
    <scope>NUCLEOTIDE SEQUENCE [LARGE SCALE GENOMIC DNA]</scope>
    <source>
        <strain evidence="3 4">BMG5.1</strain>
    </source>
</reference>
<dbReference type="RefSeq" id="WP_052914959.1">
    <property type="nucleotide sequence ID" value="NZ_JWIO01000061.1"/>
</dbReference>
<dbReference type="Gene3D" id="2.170.150.40">
    <property type="entry name" value="Domain of unknown function (DUF427)"/>
    <property type="match status" value="2"/>
</dbReference>
<organism evidence="3 4">
    <name type="scientific">Protofrankia coriariae</name>
    <dbReference type="NCBI Taxonomy" id="1562887"/>
    <lineage>
        <taxon>Bacteria</taxon>
        <taxon>Bacillati</taxon>
        <taxon>Actinomycetota</taxon>
        <taxon>Actinomycetes</taxon>
        <taxon>Frankiales</taxon>
        <taxon>Frankiaceae</taxon>
        <taxon>Protofrankia</taxon>
    </lineage>
</organism>
<protein>
    <recommendedName>
        <fullName evidence="2">DUF427 domain-containing protein</fullName>
    </recommendedName>
</protein>
<dbReference type="PANTHER" id="PTHR34310:SF9">
    <property type="entry name" value="BLR5716 PROTEIN"/>
    <property type="match status" value="1"/>
</dbReference>